<reference evidence="4" key="1">
    <citation type="submission" date="2019-09" db="EMBL/GenBank/DDBJ databases">
        <authorList>
            <person name="Jung D.-H."/>
        </authorList>
    </citation>
    <scope>NUCLEOTIDE SEQUENCE [LARGE SCALE GENOMIC DNA]</scope>
    <source>
        <strain evidence="4">JA-25</strain>
    </source>
</reference>
<dbReference type="PANTHER" id="PTHR42852:SF13">
    <property type="entry name" value="PROTEIN DIPZ"/>
    <property type="match status" value="1"/>
</dbReference>
<dbReference type="EMBL" id="WAEL01000005">
    <property type="protein sequence ID" value="NID11371.1"/>
    <property type="molecule type" value="Genomic_DNA"/>
</dbReference>
<dbReference type="Gene3D" id="3.40.30.10">
    <property type="entry name" value="Glutaredoxin"/>
    <property type="match status" value="1"/>
</dbReference>
<dbReference type="PANTHER" id="PTHR42852">
    <property type="entry name" value="THIOL:DISULFIDE INTERCHANGE PROTEIN DSBE"/>
    <property type="match status" value="1"/>
</dbReference>
<evidence type="ECO:0000256" key="1">
    <source>
        <dbReference type="SAM" id="SignalP"/>
    </source>
</evidence>
<accession>A0ABX0QGS7</accession>
<sequence>MRSFFLLTFAGILTLFSCQSLTAQTTQTVVRQEIVAIPMERRVINESTKFIDKRTGNPISYQAYLELMRTDRQGYFLESIIDEYGKVSSYSIRPTTTEERETRRFMPFDPALRPKVGEPMPEFVMQGFDDKSYRLSTLKGRVVVLSFWAGLKPPTWNVKQAAAFADALQPYQSEMGPVALGVVRDSKEEVAAAMASQPIPFVAIPSAYNFSQKFHVTMWPSMFVINKAGNVVAYLAGREAFEQLPKALEAANR</sequence>
<reference evidence="4" key="2">
    <citation type="submission" date="2023-07" db="EMBL/GenBank/DDBJ databases">
        <authorList>
            <person name="Jung D.-H."/>
        </authorList>
    </citation>
    <scope>NUCLEOTIDE SEQUENCE [LARGE SCALE GENOMIC DNA]</scope>
    <source>
        <strain evidence="4">JA-25</strain>
    </source>
</reference>
<feature type="signal peptide" evidence="1">
    <location>
        <begin position="1"/>
        <end position="23"/>
    </location>
</feature>
<dbReference type="InterPro" id="IPR013766">
    <property type="entry name" value="Thioredoxin_domain"/>
</dbReference>
<dbReference type="Proteomes" id="UP000606008">
    <property type="component" value="Unassembled WGS sequence"/>
</dbReference>
<dbReference type="PROSITE" id="PS51257">
    <property type="entry name" value="PROKAR_LIPOPROTEIN"/>
    <property type="match status" value="1"/>
</dbReference>
<protein>
    <submittedName>
        <fullName evidence="3">TlpA family protein disulfide reductase</fullName>
    </submittedName>
</protein>
<evidence type="ECO:0000313" key="3">
    <source>
        <dbReference type="EMBL" id="NID11371.1"/>
    </source>
</evidence>
<keyword evidence="1" id="KW-0732">Signal</keyword>
<gene>
    <name evidence="3" type="ORF">F7231_14445</name>
</gene>
<dbReference type="PROSITE" id="PS51352">
    <property type="entry name" value="THIOREDOXIN_2"/>
    <property type="match status" value="1"/>
</dbReference>
<evidence type="ECO:0000259" key="2">
    <source>
        <dbReference type="PROSITE" id="PS51352"/>
    </source>
</evidence>
<evidence type="ECO:0000313" key="4">
    <source>
        <dbReference type="Proteomes" id="UP000606008"/>
    </source>
</evidence>
<keyword evidence="4" id="KW-1185">Reference proteome</keyword>
<dbReference type="Pfam" id="PF00578">
    <property type="entry name" value="AhpC-TSA"/>
    <property type="match status" value="1"/>
</dbReference>
<dbReference type="CDD" id="cd02966">
    <property type="entry name" value="TlpA_like_family"/>
    <property type="match status" value="1"/>
</dbReference>
<dbReference type="InterPro" id="IPR000866">
    <property type="entry name" value="AhpC/TSA"/>
</dbReference>
<comment type="caution">
    <text evidence="3">The sequence shown here is derived from an EMBL/GenBank/DDBJ whole genome shotgun (WGS) entry which is preliminary data.</text>
</comment>
<feature type="chain" id="PRO_5045853729" evidence="1">
    <location>
        <begin position="24"/>
        <end position="253"/>
    </location>
</feature>
<name>A0ABX0QGS7_9BACT</name>
<dbReference type="SUPFAM" id="SSF52833">
    <property type="entry name" value="Thioredoxin-like"/>
    <property type="match status" value="1"/>
</dbReference>
<feature type="domain" description="Thioredoxin" evidence="2">
    <location>
        <begin position="114"/>
        <end position="253"/>
    </location>
</feature>
<organism evidence="3 4">
    <name type="scientific">Fibrivirga algicola</name>
    <dbReference type="NCBI Taxonomy" id="2950420"/>
    <lineage>
        <taxon>Bacteria</taxon>
        <taxon>Pseudomonadati</taxon>
        <taxon>Bacteroidota</taxon>
        <taxon>Cytophagia</taxon>
        <taxon>Cytophagales</taxon>
        <taxon>Spirosomataceae</taxon>
        <taxon>Fibrivirga</taxon>
    </lineage>
</organism>
<dbReference type="InterPro" id="IPR050553">
    <property type="entry name" value="Thioredoxin_ResA/DsbE_sf"/>
</dbReference>
<proteinExistence type="predicted"/>
<dbReference type="InterPro" id="IPR036249">
    <property type="entry name" value="Thioredoxin-like_sf"/>
</dbReference>